<evidence type="ECO:0000313" key="1">
    <source>
        <dbReference type="EMBL" id="KAK4824157.1"/>
    </source>
</evidence>
<name>A0AAN7NFC2_MYCAM</name>
<dbReference type="AlphaFoldDB" id="A0AAN7NFC2"/>
<evidence type="ECO:0000313" key="2">
    <source>
        <dbReference type="Proteomes" id="UP001333110"/>
    </source>
</evidence>
<comment type="caution">
    <text evidence="1">The sequence shown here is derived from an EMBL/GenBank/DDBJ whole genome shotgun (WGS) entry which is preliminary data.</text>
</comment>
<reference evidence="1 2" key="1">
    <citation type="journal article" date="2023" name="J. Hered.">
        <title>Chromosome-level genome of the wood stork (Mycteria americana) provides insight into avian chromosome evolution.</title>
        <authorList>
            <person name="Flamio R. Jr."/>
            <person name="Ramstad K.M."/>
        </authorList>
    </citation>
    <scope>NUCLEOTIDE SEQUENCE [LARGE SCALE GENOMIC DNA]</scope>
    <source>
        <strain evidence="1">JAX WOST 10</strain>
    </source>
</reference>
<proteinExistence type="predicted"/>
<dbReference type="EMBL" id="JAUNZN010000003">
    <property type="protein sequence ID" value="KAK4824157.1"/>
    <property type="molecule type" value="Genomic_DNA"/>
</dbReference>
<protein>
    <submittedName>
        <fullName evidence="1">Uncharacterized protein</fullName>
    </submittedName>
</protein>
<organism evidence="1 2">
    <name type="scientific">Mycteria americana</name>
    <name type="common">Wood stork</name>
    <dbReference type="NCBI Taxonomy" id="33587"/>
    <lineage>
        <taxon>Eukaryota</taxon>
        <taxon>Metazoa</taxon>
        <taxon>Chordata</taxon>
        <taxon>Craniata</taxon>
        <taxon>Vertebrata</taxon>
        <taxon>Euteleostomi</taxon>
        <taxon>Archelosauria</taxon>
        <taxon>Archosauria</taxon>
        <taxon>Dinosauria</taxon>
        <taxon>Saurischia</taxon>
        <taxon>Theropoda</taxon>
        <taxon>Coelurosauria</taxon>
        <taxon>Aves</taxon>
        <taxon>Neognathae</taxon>
        <taxon>Neoaves</taxon>
        <taxon>Aequornithes</taxon>
        <taxon>Ciconiiformes</taxon>
        <taxon>Ciconiidae</taxon>
        <taxon>Mycteria</taxon>
    </lineage>
</organism>
<feature type="non-terminal residue" evidence="1">
    <location>
        <position position="125"/>
    </location>
</feature>
<dbReference type="Proteomes" id="UP001333110">
    <property type="component" value="Unassembled WGS sequence"/>
</dbReference>
<accession>A0AAN7NFC2</accession>
<gene>
    <name evidence="1" type="ORF">QYF61_011235</name>
</gene>
<sequence>MGILEGVQCRATKVFMGLEPLSYEERLRELGLFSMEKRRLKKILSICIRNRTENAVDLAPLPKARLTNLVLPLKLIVADEDNNANVEQRWMFLSSDAAHRIKTPHLTWPLTHQLTAAELGETEDD</sequence>
<keyword evidence="2" id="KW-1185">Reference proteome</keyword>